<dbReference type="Proteomes" id="UP000184364">
    <property type="component" value="Unassembled WGS sequence"/>
</dbReference>
<keyword evidence="4 5" id="KW-0720">Serine protease</keyword>
<name>A0A1M7AZN4_9FLAO</name>
<dbReference type="CDD" id="cd00306">
    <property type="entry name" value="Peptidases_S8_S53"/>
    <property type="match status" value="1"/>
</dbReference>
<sequence>MKLQTKIIYMKKNVFYVMFLLFVAVSCNRDELQNQVAQIEVAQKDPLDAKQINGKINESIKNTGSFSWAKSSDHLVWSSIFQGNKVASIGFGSSKDDFDRSLSSDNEQIQNEILALIEKYEGKEKGRVLLTSDKYLNQMDVAIEKQETVIALRKMKNIRYLEPADYHYFENENKFNGTAKSSGSSSGCGFESIALNAADYTTVTPNAKAPWSFYKHNITSAWSYSTGAGVTIGLIDTGVSPEQSLLGSSFNNGSSSGRTISKIGVHVDSVWPWATGYDGPNDQCGHGTKMASTMAAPRNNQGQPVGVAYNANLIAYRAATNVVLDGYHEQNGVKIAFTELANNNSVKIISMSMGHIFSVGKIEDGVKYAYSKGKLIFCAGGTSTSFTNFVGVIFPAWMPETQAITGVKENTSNQKCDVCHSGAEIDFTYQMERASGSNIPVLSYYNAQTDYVGGSSVATASTAGIAALVWSKNPSWTREQVLNKMRQSATYYPNPNSDYGYGNINVLQAVQ</sequence>
<gene>
    <name evidence="7" type="ORF">SAMN05444267_101892</name>
</gene>
<dbReference type="InterPro" id="IPR036852">
    <property type="entry name" value="Peptidase_S8/S53_dom_sf"/>
</dbReference>
<evidence type="ECO:0000313" key="8">
    <source>
        <dbReference type="Proteomes" id="UP000184364"/>
    </source>
</evidence>
<keyword evidence="3 5" id="KW-0378">Hydrolase</keyword>
<dbReference type="PROSITE" id="PS51257">
    <property type="entry name" value="PROKAR_LIPOPROTEIN"/>
    <property type="match status" value="1"/>
</dbReference>
<evidence type="ECO:0000256" key="1">
    <source>
        <dbReference type="ARBA" id="ARBA00011073"/>
    </source>
</evidence>
<organism evidence="7 8">
    <name type="scientific">Chryseobacterium polytrichastri</name>
    <dbReference type="NCBI Taxonomy" id="1302687"/>
    <lineage>
        <taxon>Bacteria</taxon>
        <taxon>Pseudomonadati</taxon>
        <taxon>Bacteroidota</taxon>
        <taxon>Flavobacteriia</taxon>
        <taxon>Flavobacteriales</taxon>
        <taxon>Weeksellaceae</taxon>
        <taxon>Chryseobacterium group</taxon>
        <taxon>Chryseobacterium</taxon>
    </lineage>
</organism>
<feature type="active site" description="Charge relay system" evidence="5">
    <location>
        <position position="456"/>
    </location>
</feature>
<dbReference type="InterPro" id="IPR050131">
    <property type="entry name" value="Peptidase_S8_subtilisin-like"/>
</dbReference>
<evidence type="ECO:0000256" key="3">
    <source>
        <dbReference type="ARBA" id="ARBA00022801"/>
    </source>
</evidence>
<evidence type="ECO:0000256" key="4">
    <source>
        <dbReference type="ARBA" id="ARBA00022825"/>
    </source>
</evidence>
<evidence type="ECO:0000256" key="2">
    <source>
        <dbReference type="ARBA" id="ARBA00022670"/>
    </source>
</evidence>
<dbReference type="EMBL" id="FRAV01000018">
    <property type="protein sequence ID" value="SHL48174.1"/>
    <property type="molecule type" value="Genomic_DNA"/>
</dbReference>
<dbReference type="SUPFAM" id="SSF52743">
    <property type="entry name" value="Subtilisin-like"/>
    <property type="match status" value="1"/>
</dbReference>
<dbReference type="PANTHER" id="PTHR43806">
    <property type="entry name" value="PEPTIDASE S8"/>
    <property type="match status" value="1"/>
</dbReference>
<evidence type="ECO:0000256" key="5">
    <source>
        <dbReference type="PROSITE-ProRule" id="PRU01240"/>
    </source>
</evidence>
<evidence type="ECO:0000313" key="7">
    <source>
        <dbReference type="EMBL" id="SHL48174.1"/>
    </source>
</evidence>
<accession>A0A1M7AZN4</accession>
<dbReference type="STRING" id="1302687.SAMN05444267_101892"/>
<dbReference type="PRINTS" id="PR00723">
    <property type="entry name" value="SUBTILISIN"/>
</dbReference>
<feature type="active site" description="Charge relay system" evidence="5">
    <location>
        <position position="286"/>
    </location>
</feature>
<dbReference type="InterPro" id="IPR000209">
    <property type="entry name" value="Peptidase_S8/S53_dom"/>
</dbReference>
<keyword evidence="2 5" id="KW-0645">Protease</keyword>
<dbReference type="GO" id="GO:0006508">
    <property type="term" value="P:proteolysis"/>
    <property type="evidence" value="ECO:0007669"/>
    <property type="project" value="UniProtKB-KW"/>
</dbReference>
<keyword evidence="8" id="KW-1185">Reference proteome</keyword>
<dbReference type="InterPro" id="IPR015500">
    <property type="entry name" value="Peptidase_S8_subtilisin-rel"/>
</dbReference>
<dbReference type="GO" id="GO:0004252">
    <property type="term" value="F:serine-type endopeptidase activity"/>
    <property type="evidence" value="ECO:0007669"/>
    <property type="project" value="UniProtKB-UniRule"/>
</dbReference>
<dbReference type="Pfam" id="PF00082">
    <property type="entry name" value="Peptidase_S8"/>
    <property type="match status" value="1"/>
</dbReference>
<dbReference type="Gene3D" id="3.40.50.200">
    <property type="entry name" value="Peptidase S8/S53 domain"/>
    <property type="match status" value="1"/>
</dbReference>
<comment type="similarity">
    <text evidence="1 5">Belongs to the peptidase S8 family.</text>
</comment>
<evidence type="ECO:0000259" key="6">
    <source>
        <dbReference type="Pfam" id="PF00082"/>
    </source>
</evidence>
<dbReference type="PROSITE" id="PS51892">
    <property type="entry name" value="SUBTILASE"/>
    <property type="match status" value="1"/>
</dbReference>
<reference evidence="8" key="1">
    <citation type="submission" date="2016-11" db="EMBL/GenBank/DDBJ databases">
        <authorList>
            <person name="Varghese N."/>
            <person name="Submissions S."/>
        </authorList>
    </citation>
    <scope>NUCLEOTIDE SEQUENCE [LARGE SCALE GENOMIC DNA]</scope>
    <source>
        <strain evidence="8">DSM 26899</strain>
    </source>
</reference>
<protein>
    <submittedName>
        <fullName evidence="7">Subtilase family protein</fullName>
    </submittedName>
</protein>
<dbReference type="AlphaFoldDB" id="A0A1M7AZN4"/>
<feature type="domain" description="Peptidase S8/S53" evidence="6">
    <location>
        <begin position="227"/>
        <end position="502"/>
    </location>
</feature>
<dbReference type="PANTHER" id="PTHR43806:SF11">
    <property type="entry name" value="CEREVISIN-RELATED"/>
    <property type="match status" value="1"/>
</dbReference>
<feature type="active site" description="Charge relay system" evidence="5">
    <location>
        <position position="236"/>
    </location>
</feature>
<proteinExistence type="inferred from homology"/>